<dbReference type="GO" id="GO:0009103">
    <property type="term" value="P:lipopolysaccharide biosynthetic process"/>
    <property type="evidence" value="ECO:0007669"/>
    <property type="project" value="UniProtKB-ARBA"/>
</dbReference>
<evidence type="ECO:0000256" key="2">
    <source>
        <dbReference type="ARBA" id="ARBA00022475"/>
    </source>
</evidence>
<evidence type="ECO:0000313" key="10">
    <source>
        <dbReference type="EMBL" id="MBD2863479.1"/>
    </source>
</evidence>
<feature type="transmembrane region" description="Helical" evidence="8">
    <location>
        <begin position="304"/>
        <end position="322"/>
    </location>
</feature>
<keyword evidence="5 8" id="KW-0812">Transmembrane</keyword>
<dbReference type="Pfam" id="PF13231">
    <property type="entry name" value="PMT_2"/>
    <property type="match status" value="1"/>
</dbReference>
<accession>A0A927H1H3</accession>
<dbReference type="EMBL" id="JACXJA010000020">
    <property type="protein sequence ID" value="MBD2863479.1"/>
    <property type="molecule type" value="Genomic_DNA"/>
</dbReference>
<feature type="transmembrane region" description="Helical" evidence="8">
    <location>
        <begin position="220"/>
        <end position="238"/>
    </location>
</feature>
<feature type="transmembrane region" description="Helical" evidence="8">
    <location>
        <begin position="177"/>
        <end position="208"/>
    </location>
</feature>
<feature type="transmembrane region" description="Helical" evidence="8">
    <location>
        <begin position="279"/>
        <end position="297"/>
    </location>
</feature>
<gene>
    <name evidence="10" type="ORF">IDH45_15910</name>
</gene>
<dbReference type="InterPro" id="IPR038731">
    <property type="entry name" value="RgtA/B/C-like"/>
</dbReference>
<feature type="domain" description="Glycosyltransferase RgtA/B/C/D-like" evidence="9">
    <location>
        <begin position="84"/>
        <end position="230"/>
    </location>
</feature>
<dbReference type="GO" id="GO:0016763">
    <property type="term" value="F:pentosyltransferase activity"/>
    <property type="evidence" value="ECO:0007669"/>
    <property type="project" value="TreeGrafter"/>
</dbReference>
<dbReference type="InterPro" id="IPR050297">
    <property type="entry name" value="LipidA_mod_glycosyltrf_83"/>
</dbReference>
<sequence length="501" mass="56416">MNVRSLWELLFTHRTLTVMVLLFLLAIRLPHIGDSPFGYDSWRQSDTEAMARNFVERRFNVLYPQLNYQGPMPNYAQLELQITTFLIAILYKLFGYSYIAARIVPVAFFIGSAWFVYRIAARRYSAAAALFALLLYGLLPLNLLYSRAIMPESAALFFYTGAFYWFSEWIAKEKRSLLLAAALFTSLAICEKIPTMFVCVPMLAMVIAKYRGGVFKRLELWGFALLSLLPPYVYYAWLGTLAESTFVSGIASKHIVPRFATAAWSSEARQFFATEIPKAFTWTGLVVAAAGLVLLLVRRRDFPLLIWTLAIAAELATIVAVIRFPYYMIFAGPLIALLSAGVLELWITLSRDPNRRRRGGNGRGFSNRSRLAAGLCAVAVLAVISAESYRQVAPVIGIQNDELIRQAEVVERLTEPDDLIVTGTDDPSLLNASHRAGWRVTNSIPGDTVAELDYFVREGAVYFVPLKGYIDGDPDGLLRRTLEERYPKLEAGSEHYIYKLR</sequence>
<keyword evidence="7 8" id="KW-0472">Membrane</keyword>
<comment type="subcellular location">
    <subcellularLocation>
        <location evidence="1">Cell membrane</location>
        <topology evidence="1">Multi-pass membrane protein</topology>
    </subcellularLocation>
</comment>
<evidence type="ECO:0000256" key="6">
    <source>
        <dbReference type="ARBA" id="ARBA00022989"/>
    </source>
</evidence>
<keyword evidence="6 8" id="KW-1133">Transmembrane helix</keyword>
<evidence type="ECO:0000256" key="8">
    <source>
        <dbReference type="SAM" id="Phobius"/>
    </source>
</evidence>
<dbReference type="PANTHER" id="PTHR33908:SF11">
    <property type="entry name" value="MEMBRANE PROTEIN"/>
    <property type="match status" value="1"/>
</dbReference>
<evidence type="ECO:0000256" key="4">
    <source>
        <dbReference type="ARBA" id="ARBA00022679"/>
    </source>
</evidence>
<feature type="transmembrane region" description="Helical" evidence="8">
    <location>
        <begin position="99"/>
        <end position="120"/>
    </location>
</feature>
<organism evidence="10 11">
    <name type="scientific">Paenibacillus oceani</name>
    <dbReference type="NCBI Taxonomy" id="2772510"/>
    <lineage>
        <taxon>Bacteria</taxon>
        <taxon>Bacillati</taxon>
        <taxon>Bacillota</taxon>
        <taxon>Bacilli</taxon>
        <taxon>Bacillales</taxon>
        <taxon>Paenibacillaceae</taxon>
        <taxon>Paenibacillus</taxon>
    </lineage>
</organism>
<reference evidence="10" key="1">
    <citation type="submission" date="2020-09" db="EMBL/GenBank/DDBJ databases">
        <title>A novel bacterium of genus Paenibacillus, isolated from South China Sea.</title>
        <authorList>
            <person name="Huang H."/>
            <person name="Mo K."/>
            <person name="Hu Y."/>
        </authorList>
    </citation>
    <scope>NUCLEOTIDE SEQUENCE</scope>
    <source>
        <strain evidence="10">IB182363</strain>
    </source>
</reference>
<dbReference type="PANTHER" id="PTHR33908">
    <property type="entry name" value="MANNOSYLTRANSFERASE YKCB-RELATED"/>
    <property type="match status" value="1"/>
</dbReference>
<proteinExistence type="predicted"/>
<evidence type="ECO:0000259" key="9">
    <source>
        <dbReference type="Pfam" id="PF13231"/>
    </source>
</evidence>
<feature type="transmembrane region" description="Helical" evidence="8">
    <location>
        <begin position="6"/>
        <end position="27"/>
    </location>
</feature>
<evidence type="ECO:0000313" key="11">
    <source>
        <dbReference type="Proteomes" id="UP000639396"/>
    </source>
</evidence>
<keyword evidence="2" id="KW-1003">Cell membrane</keyword>
<name>A0A927H1H3_9BACL</name>
<protein>
    <submittedName>
        <fullName evidence="10">Glycosyltransferase family 39 protein</fullName>
    </submittedName>
</protein>
<dbReference type="AlphaFoldDB" id="A0A927H1H3"/>
<evidence type="ECO:0000256" key="7">
    <source>
        <dbReference type="ARBA" id="ARBA00023136"/>
    </source>
</evidence>
<keyword evidence="3" id="KW-0328">Glycosyltransferase</keyword>
<dbReference type="GO" id="GO:0005886">
    <property type="term" value="C:plasma membrane"/>
    <property type="evidence" value="ECO:0007669"/>
    <property type="project" value="UniProtKB-SubCell"/>
</dbReference>
<feature type="transmembrane region" description="Helical" evidence="8">
    <location>
        <begin position="370"/>
        <end position="389"/>
    </location>
</feature>
<keyword evidence="11" id="KW-1185">Reference proteome</keyword>
<evidence type="ECO:0000256" key="5">
    <source>
        <dbReference type="ARBA" id="ARBA00022692"/>
    </source>
</evidence>
<dbReference type="Proteomes" id="UP000639396">
    <property type="component" value="Unassembled WGS sequence"/>
</dbReference>
<comment type="caution">
    <text evidence="10">The sequence shown here is derived from an EMBL/GenBank/DDBJ whole genome shotgun (WGS) entry which is preliminary data.</text>
</comment>
<feature type="transmembrane region" description="Helical" evidence="8">
    <location>
        <begin position="328"/>
        <end position="349"/>
    </location>
</feature>
<keyword evidence="4" id="KW-0808">Transferase</keyword>
<evidence type="ECO:0000256" key="3">
    <source>
        <dbReference type="ARBA" id="ARBA00022676"/>
    </source>
</evidence>
<evidence type="ECO:0000256" key="1">
    <source>
        <dbReference type="ARBA" id="ARBA00004651"/>
    </source>
</evidence>
<feature type="transmembrane region" description="Helical" evidence="8">
    <location>
        <begin position="126"/>
        <end position="145"/>
    </location>
</feature>